<dbReference type="GO" id="GO:0007399">
    <property type="term" value="P:nervous system development"/>
    <property type="evidence" value="ECO:0007669"/>
    <property type="project" value="UniProtKB-ARBA"/>
</dbReference>
<dbReference type="EMBL" id="VHII01000007">
    <property type="protein sequence ID" value="KAF1388551.1"/>
    <property type="molecule type" value="Genomic_DNA"/>
</dbReference>
<keyword evidence="2" id="KW-1185">Reference proteome</keyword>
<organism evidence="1 2">
    <name type="scientific">Perca fluviatilis</name>
    <name type="common">European perch</name>
    <dbReference type="NCBI Taxonomy" id="8168"/>
    <lineage>
        <taxon>Eukaryota</taxon>
        <taxon>Metazoa</taxon>
        <taxon>Chordata</taxon>
        <taxon>Craniata</taxon>
        <taxon>Vertebrata</taxon>
        <taxon>Euteleostomi</taxon>
        <taxon>Actinopterygii</taxon>
        <taxon>Neopterygii</taxon>
        <taxon>Teleostei</taxon>
        <taxon>Neoteleostei</taxon>
        <taxon>Acanthomorphata</taxon>
        <taxon>Eupercaria</taxon>
        <taxon>Perciformes</taxon>
        <taxon>Percoidei</taxon>
        <taxon>Percidae</taxon>
        <taxon>Percinae</taxon>
        <taxon>Perca</taxon>
    </lineage>
</organism>
<name>A0A6A5EH16_PERFL</name>
<dbReference type="SUPFAM" id="SSF101912">
    <property type="entry name" value="Sema domain"/>
    <property type="match status" value="1"/>
</dbReference>
<sequence>MKDFGVQGSPFLGGTVLGSGSDEFLCRSAGQPSSISLWLVMSASTSGHPSCFPDQFVESPADPSVGLAYSLNESWETSSAVDKREGSPDGELFTATTTNFRGVEPQISRHFSKDGRPDVSQDSSVSLLEEPTFVSSAWTY</sequence>
<reference evidence="1 2" key="1">
    <citation type="submission" date="2019-06" db="EMBL/GenBank/DDBJ databases">
        <title>A chromosome-scale genome assembly of the European perch, Perca fluviatilis.</title>
        <authorList>
            <person name="Roques C."/>
            <person name="Zahm M."/>
            <person name="Cabau C."/>
            <person name="Klopp C."/>
            <person name="Bouchez O."/>
            <person name="Donnadieu C."/>
            <person name="Kuhl H."/>
            <person name="Gislard M."/>
            <person name="Guendouz S."/>
            <person name="Journot L."/>
            <person name="Haffray P."/>
            <person name="Bestin A."/>
            <person name="Morvezen R."/>
            <person name="Feron R."/>
            <person name="Wen M."/>
            <person name="Jouanno E."/>
            <person name="Herpin A."/>
            <person name="Schartl M."/>
            <person name="Postlethwait J."/>
            <person name="Schaerlinger B."/>
            <person name="Chardard D."/>
            <person name="Lecocq T."/>
            <person name="Poncet C."/>
            <person name="Jaffrelo L."/>
            <person name="Lampietro C."/>
            <person name="Guiguen Y."/>
        </authorList>
    </citation>
    <scope>NUCLEOTIDE SEQUENCE [LARGE SCALE GENOMIC DNA]</scope>
    <source>
        <tissue evidence="1">Blood</tissue>
    </source>
</reference>
<protein>
    <submittedName>
        <fullName evidence="1">Uncharacterized protein</fullName>
    </submittedName>
</protein>
<dbReference type="Proteomes" id="UP000465112">
    <property type="component" value="Chromosome 7"/>
</dbReference>
<gene>
    <name evidence="1" type="ORF">PFLUV_G00091450</name>
</gene>
<dbReference type="InterPro" id="IPR015943">
    <property type="entry name" value="WD40/YVTN_repeat-like_dom_sf"/>
</dbReference>
<comment type="caution">
    <text evidence="1">The sequence shown here is derived from an EMBL/GenBank/DDBJ whole genome shotgun (WGS) entry which is preliminary data.</text>
</comment>
<accession>A0A6A5EH16</accession>
<dbReference type="AlphaFoldDB" id="A0A6A5EH16"/>
<dbReference type="InterPro" id="IPR036352">
    <property type="entry name" value="Semap_dom_sf"/>
</dbReference>
<evidence type="ECO:0000313" key="2">
    <source>
        <dbReference type="Proteomes" id="UP000465112"/>
    </source>
</evidence>
<proteinExistence type="predicted"/>
<dbReference type="Gene3D" id="2.130.10.10">
    <property type="entry name" value="YVTN repeat-like/Quinoprotein amine dehydrogenase"/>
    <property type="match status" value="1"/>
</dbReference>
<evidence type="ECO:0000313" key="1">
    <source>
        <dbReference type="EMBL" id="KAF1388551.1"/>
    </source>
</evidence>